<dbReference type="InterPro" id="IPR004358">
    <property type="entry name" value="Sig_transdc_His_kin-like_C"/>
</dbReference>
<evidence type="ECO:0000256" key="3">
    <source>
        <dbReference type="ARBA" id="ARBA00022553"/>
    </source>
</evidence>
<dbReference type="SMART" id="SM00388">
    <property type="entry name" value="HisKA"/>
    <property type="match status" value="1"/>
</dbReference>
<keyword evidence="4" id="KW-0808">Transferase</keyword>
<dbReference type="GO" id="GO:0005524">
    <property type="term" value="F:ATP binding"/>
    <property type="evidence" value="ECO:0007669"/>
    <property type="project" value="UniProtKB-KW"/>
</dbReference>
<dbReference type="Gene3D" id="1.10.287.130">
    <property type="match status" value="1"/>
</dbReference>
<dbReference type="SUPFAM" id="SSF55874">
    <property type="entry name" value="ATPase domain of HSP90 chaperone/DNA topoisomerase II/histidine kinase"/>
    <property type="match status" value="1"/>
</dbReference>
<dbReference type="EC" id="2.7.13.3" evidence="2"/>
<evidence type="ECO:0000313" key="8">
    <source>
        <dbReference type="Proteomes" id="UP001216253"/>
    </source>
</evidence>
<dbReference type="Pfam" id="PF02518">
    <property type="entry name" value="HATPase_c"/>
    <property type="match status" value="1"/>
</dbReference>
<keyword evidence="5" id="KW-0418">Kinase</keyword>
<dbReference type="Pfam" id="PF00512">
    <property type="entry name" value="HisKA"/>
    <property type="match status" value="1"/>
</dbReference>
<keyword evidence="8" id="KW-1185">Reference proteome</keyword>
<keyword evidence="7" id="KW-0547">Nucleotide-binding</keyword>
<proteinExistence type="predicted"/>
<dbReference type="SUPFAM" id="SSF52172">
    <property type="entry name" value="CheY-like"/>
    <property type="match status" value="1"/>
</dbReference>
<dbReference type="SUPFAM" id="SSF47384">
    <property type="entry name" value="Homodimeric domain of signal transducing histidine kinase"/>
    <property type="match status" value="1"/>
</dbReference>
<name>A0ABT5WVS4_9SPHN</name>
<dbReference type="InterPro" id="IPR036097">
    <property type="entry name" value="HisK_dim/P_sf"/>
</dbReference>
<dbReference type="CDD" id="cd00082">
    <property type="entry name" value="HisKA"/>
    <property type="match status" value="1"/>
</dbReference>
<dbReference type="EMBL" id="JARESE010000070">
    <property type="protein sequence ID" value="MDE8654015.1"/>
    <property type="molecule type" value="Genomic_DNA"/>
</dbReference>
<dbReference type="Proteomes" id="UP001216253">
    <property type="component" value="Unassembled WGS sequence"/>
</dbReference>
<dbReference type="InterPro" id="IPR011006">
    <property type="entry name" value="CheY-like_superfamily"/>
</dbReference>
<dbReference type="PANTHER" id="PTHR42878:SF15">
    <property type="entry name" value="BACTERIOPHYTOCHROME"/>
    <property type="match status" value="1"/>
</dbReference>
<gene>
    <name evidence="7" type="ORF">PYV00_20180</name>
</gene>
<evidence type="ECO:0000313" key="7">
    <source>
        <dbReference type="EMBL" id="MDE8654015.1"/>
    </source>
</evidence>
<feature type="domain" description="Histidine kinase" evidence="6">
    <location>
        <begin position="164"/>
        <end position="382"/>
    </location>
</feature>
<dbReference type="Gene3D" id="3.30.565.10">
    <property type="entry name" value="Histidine kinase-like ATPase, C-terminal domain"/>
    <property type="match status" value="1"/>
</dbReference>
<evidence type="ECO:0000256" key="2">
    <source>
        <dbReference type="ARBA" id="ARBA00012438"/>
    </source>
</evidence>
<dbReference type="InterPro" id="IPR003661">
    <property type="entry name" value="HisK_dim/P_dom"/>
</dbReference>
<accession>A0ABT5WVS4</accession>
<comment type="catalytic activity">
    <reaction evidence="1">
        <text>ATP + protein L-histidine = ADP + protein N-phospho-L-histidine.</text>
        <dbReference type="EC" id="2.7.13.3"/>
    </reaction>
</comment>
<dbReference type="InterPro" id="IPR003594">
    <property type="entry name" value="HATPase_dom"/>
</dbReference>
<reference evidence="7 8" key="1">
    <citation type="submission" date="2023-03" db="EMBL/GenBank/DDBJ databases">
        <title>NovoSphingobium album sp. nov. isolated from polycyclic aromatic hydrocarbons- and heavy-metal polluted soil.</title>
        <authorList>
            <person name="Liu Z."/>
            <person name="Wang K."/>
        </authorList>
    </citation>
    <scope>NUCLEOTIDE SEQUENCE [LARGE SCALE GENOMIC DNA]</scope>
    <source>
        <strain evidence="7 8">H3SJ31-1</strain>
    </source>
</reference>
<dbReference type="InterPro" id="IPR036890">
    <property type="entry name" value="HATPase_C_sf"/>
</dbReference>
<protein>
    <recommendedName>
        <fullName evidence="2">histidine kinase</fullName>
        <ecNumber evidence="2">2.7.13.3</ecNumber>
    </recommendedName>
</protein>
<evidence type="ECO:0000256" key="5">
    <source>
        <dbReference type="ARBA" id="ARBA00022777"/>
    </source>
</evidence>
<evidence type="ECO:0000259" key="6">
    <source>
        <dbReference type="PROSITE" id="PS50109"/>
    </source>
</evidence>
<comment type="caution">
    <text evidence="7">The sequence shown here is derived from an EMBL/GenBank/DDBJ whole genome shotgun (WGS) entry which is preliminary data.</text>
</comment>
<dbReference type="SMART" id="SM00387">
    <property type="entry name" value="HATPase_c"/>
    <property type="match status" value="1"/>
</dbReference>
<keyword evidence="3" id="KW-0597">Phosphoprotein</keyword>
<dbReference type="PRINTS" id="PR00344">
    <property type="entry name" value="BCTRLSENSOR"/>
</dbReference>
<evidence type="ECO:0000256" key="1">
    <source>
        <dbReference type="ARBA" id="ARBA00000085"/>
    </source>
</evidence>
<keyword evidence="7" id="KW-0067">ATP-binding</keyword>
<dbReference type="InterPro" id="IPR005467">
    <property type="entry name" value="His_kinase_dom"/>
</dbReference>
<dbReference type="Gene3D" id="3.40.50.2300">
    <property type="match status" value="1"/>
</dbReference>
<dbReference type="PANTHER" id="PTHR42878">
    <property type="entry name" value="TWO-COMPONENT HISTIDINE KINASE"/>
    <property type="match status" value="1"/>
</dbReference>
<evidence type="ECO:0000256" key="4">
    <source>
        <dbReference type="ARBA" id="ARBA00022679"/>
    </source>
</evidence>
<organism evidence="7 8">
    <name type="scientific">Novosphingobium album</name>
    <name type="common">ex Liu et al. 2023</name>
    <dbReference type="NCBI Taxonomy" id="3031130"/>
    <lineage>
        <taxon>Bacteria</taxon>
        <taxon>Pseudomonadati</taxon>
        <taxon>Pseudomonadota</taxon>
        <taxon>Alphaproteobacteria</taxon>
        <taxon>Sphingomonadales</taxon>
        <taxon>Sphingomonadaceae</taxon>
        <taxon>Novosphingobium</taxon>
    </lineage>
</organism>
<dbReference type="InterPro" id="IPR050351">
    <property type="entry name" value="BphY/WalK/GraS-like"/>
</dbReference>
<sequence>MPIEIALPGLLLIVADADGDAAFLRDRLVTGGAGQVAVRHTATRAAAPRLLRQQGFDGVVLDLGSPASADLADLAVIVAQAGQAPVIVIANAVDPALSRQLREAGAAEVLDRAEIAQSLFPRLVARIIRDPHAQAAEVELERQMESRTGDLVAANRDLEAFAYSVSHDLRAPLRAIEWLAQSVLRDEAPSLAPVVAERLAMIGRSVDQMNDLIEDHLALARIGRHKLRRGTVDTPGLVADILRDLRHANADIDFHVELGDLPDLRADPTLVRLVFQNLLENAVKFSRLRDRPEIQVGTLPVAAAPHGPPVYYVRDNGVGFDMRFADRLFDAFQRLHARQAFDGSGIGLAIVQRIVDRHGGRIWAESSVDAGATFYFTLDKTPHGVAVTHYAGSRR</sequence>
<dbReference type="RefSeq" id="WP_275230131.1">
    <property type="nucleotide sequence ID" value="NZ_JARESE010000070.1"/>
</dbReference>
<dbReference type="PROSITE" id="PS50109">
    <property type="entry name" value="HIS_KIN"/>
    <property type="match status" value="1"/>
</dbReference>